<accession>A0A135HQX9</accession>
<keyword evidence="3" id="KW-1185">Reference proteome</keyword>
<gene>
    <name evidence="2" type="ORF">ATN84_16510</name>
</gene>
<evidence type="ECO:0000256" key="1">
    <source>
        <dbReference type="SAM" id="MobiDB-lite"/>
    </source>
</evidence>
<organism evidence="2 3">
    <name type="scientific">Paramesorhizobium deserti</name>
    <dbReference type="NCBI Taxonomy" id="1494590"/>
    <lineage>
        <taxon>Bacteria</taxon>
        <taxon>Pseudomonadati</taxon>
        <taxon>Pseudomonadota</taxon>
        <taxon>Alphaproteobacteria</taxon>
        <taxon>Hyphomicrobiales</taxon>
        <taxon>Phyllobacteriaceae</taxon>
        <taxon>Paramesorhizobium</taxon>
    </lineage>
</organism>
<dbReference type="STRING" id="1494590.ATN84_16510"/>
<evidence type="ECO:0000313" key="3">
    <source>
        <dbReference type="Proteomes" id="UP000070107"/>
    </source>
</evidence>
<protein>
    <submittedName>
        <fullName evidence="2">Uncharacterized protein</fullName>
    </submittedName>
</protein>
<dbReference type="AlphaFoldDB" id="A0A135HQX9"/>
<name>A0A135HQX9_9HYPH</name>
<evidence type="ECO:0000313" key="2">
    <source>
        <dbReference type="EMBL" id="KXF75596.1"/>
    </source>
</evidence>
<sequence length="192" mass="21490">MLADNTIGQIAEQVQTAAIDAAKITAPQRDAIAIEEIEDLDRHLAAILDTIAELRRGEPARIRGSVDIGDDRHHLRHGLAQEEMIMGHLVHSAHAAAELHEPAQLRLRYRQQSGNIADARRAKTLRPTQQRLDLAPQTFVRLSHRHLMAGQPHPGPVQNDLSRRHQLLKSSAESRHRQARLKLHAQPLHAQA</sequence>
<reference evidence="2 3" key="1">
    <citation type="submission" date="2015-11" db="EMBL/GenBank/DDBJ databases">
        <title>Draft genome sequence of Paramesorhizobium deserti A-3-E, a strain highly resistant to diverse beta-lactam antibiotics.</title>
        <authorList>
            <person name="Lv R."/>
            <person name="Yang X."/>
            <person name="Fang N."/>
            <person name="Guo J."/>
            <person name="Luo X."/>
            <person name="Peng F."/>
            <person name="Yang R."/>
            <person name="Cui Y."/>
            <person name="Fang C."/>
            <person name="Song Y."/>
        </authorList>
    </citation>
    <scope>NUCLEOTIDE SEQUENCE [LARGE SCALE GENOMIC DNA]</scope>
    <source>
        <strain evidence="2 3">A-3-E</strain>
    </source>
</reference>
<proteinExistence type="predicted"/>
<feature type="region of interest" description="Disordered" evidence="1">
    <location>
        <begin position="170"/>
        <end position="192"/>
    </location>
</feature>
<comment type="caution">
    <text evidence="2">The sequence shown here is derived from an EMBL/GenBank/DDBJ whole genome shotgun (WGS) entry which is preliminary data.</text>
</comment>
<dbReference type="EMBL" id="LNTU01000037">
    <property type="protein sequence ID" value="KXF75596.1"/>
    <property type="molecule type" value="Genomic_DNA"/>
</dbReference>
<dbReference type="Proteomes" id="UP000070107">
    <property type="component" value="Unassembled WGS sequence"/>
</dbReference>